<comment type="caution">
    <text evidence="1">The sequence shown here is derived from an EMBL/GenBank/DDBJ whole genome shotgun (WGS) entry which is preliminary data.</text>
</comment>
<name>A0ABV7E8P8_9SPHN</name>
<dbReference type="Proteomes" id="UP001595456">
    <property type="component" value="Unassembled WGS sequence"/>
</dbReference>
<evidence type="ECO:0000313" key="1">
    <source>
        <dbReference type="EMBL" id="MFC3098361.1"/>
    </source>
</evidence>
<dbReference type="InterPro" id="IPR025961">
    <property type="entry name" value="Metal_resist"/>
</dbReference>
<keyword evidence="2" id="KW-1185">Reference proteome</keyword>
<organism evidence="1 2">
    <name type="scientific">Alteraurantiacibacter palmitatis</name>
    <dbReference type="NCBI Taxonomy" id="2054628"/>
    <lineage>
        <taxon>Bacteria</taxon>
        <taxon>Pseudomonadati</taxon>
        <taxon>Pseudomonadota</taxon>
        <taxon>Alphaproteobacteria</taxon>
        <taxon>Sphingomonadales</taxon>
        <taxon>Erythrobacteraceae</taxon>
        <taxon>Alteraurantiacibacter</taxon>
    </lineage>
</organism>
<dbReference type="EMBL" id="JBHRST010000018">
    <property type="protein sequence ID" value="MFC3098361.1"/>
    <property type="molecule type" value="Genomic_DNA"/>
</dbReference>
<gene>
    <name evidence="1" type="ORF">ACFODU_11215</name>
</gene>
<accession>A0ABV7E8P8</accession>
<dbReference type="Pfam" id="PF13801">
    <property type="entry name" value="Metal_resist"/>
    <property type="match status" value="1"/>
</dbReference>
<dbReference type="Gene3D" id="1.20.120.1490">
    <property type="match status" value="1"/>
</dbReference>
<proteinExistence type="predicted"/>
<dbReference type="RefSeq" id="WP_336926934.1">
    <property type="nucleotide sequence ID" value="NZ_JBANRO010000010.1"/>
</dbReference>
<evidence type="ECO:0000313" key="2">
    <source>
        <dbReference type="Proteomes" id="UP001595456"/>
    </source>
</evidence>
<reference evidence="2" key="1">
    <citation type="journal article" date="2019" name="Int. J. Syst. Evol. Microbiol.">
        <title>The Global Catalogue of Microorganisms (GCM) 10K type strain sequencing project: providing services to taxonomists for standard genome sequencing and annotation.</title>
        <authorList>
            <consortium name="The Broad Institute Genomics Platform"/>
            <consortium name="The Broad Institute Genome Sequencing Center for Infectious Disease"/>
            <person name="Wu L."/>
            <person name="Ma J."/>
        </authorList>
    </citation>
    <scope>NUCLEOTIDE SEQUENCE [LARGE SCALE GENOMIC DNA]</scope>
    <source>
        <strain evidence="2">KCTC 52607</strain>
    </source>
</reference>
<protein>
    <submittedName>
        <fullName evidence="1">Periplasmic heavy metal sensor</fullName>
    </submittedName>
</protein>
<sequence>MTNRTRILLVVLIAFASALGGVFLGRQLIPVKEPVETELHALLHHQLELDAGQLAAIEDIEERFATRRRALEQEMRADNARLAAAIRAEQGYGPRVDAAVDHSHQVMGELQKATLEHIFEMRAVLRPDQAERFDAAVTRALTTPER</sequence>